<reference evidence="2 3" key="1">
    <citation type="submission" date="2024-09" db="EMBL/GenBank/DDBJ databases">
        <title>Chromosome-scale assembly of Riccia sorocarpa.</title>
        <authorList>
            <person name="Paukszto L."/>
        </authorList>
    </citation>
    <scope>NUCLEOTIDE SEQUENCE [LARGE SCALE GENOMIC DNA]</scope>
    <source>
        <strain evidence="2">LP-2024</strain>
        <tissue evidence="2">Aerial parts of the thallus</tissue>
    </source>
</reference>
<feature type="compositionally biased region" description="Basic and acidic residues" evidence="1">
    <location>
        <begin position="208"/>
        <end position="224"/>
    </location>
</feature>
<keyword evidence="3" id="KW-1185">Reference proteome</keyword>
<dbReference type="Proteomes" id="UP001633002">
    <property type="component" value="Unassembled WGS sequence"/>
</dbReference>
<name>A0ABD3I6T4_9MARC</name>
<sequence>MFAPYLLRGMGRRFGNLVCRKADVDVSENVGSMTVPVSCAQDPVLRQDHTGRSLVERLSERVWGVKPKEEEPAQWGGDYVSEFHPAAKENYINVFRSLRKEFENLREEVVVAVWTENFRCIRQAEQDTLRYIEKLCLDLPNLPFIISSAAVDLRPDPLLIMKNWFTTHKKHHRKRRLTEIANSVVDNPLMTKAEDTHVGSQWNQTELPDGRNDPSEEDATKTESHIFLPDGSEPVGSQKSAIVTNYKGNTMPEQITPAENTEDFAKTSCVLEIGSVEFKVHPVFENQT</sequence>
<protein>
    <submittedName>
        <fullName evidence="2">Uncharacterized protein</fullName>
    </submittedName>
</protein>
<proteinExistence type="predicted"/>
<evidence type="ECO:0000313" key="3">
    <source>
        <dbReference type="Proteomes" id="UP001633002"/>
    </source>
</evidence>
<accession>A0ABD3I6T4</accession>
<evidence type="ECO:0000256" key="1">
    <source>
        <dbReference type="SAM" id="MobiDB-lite"/>
    </source>
</evidence>
<dbReference type="EMBL" id="JBJQOH010000002">
    <property type="protein sequence ID" value="KAL3698155.1"/>
    <property type="molecule type" value="Genomic_DNA"/>
</dbReference>
<dbReference type="AlphaFoldDB" id="A0ABD3I6T4"/>
<organism evidence="2 3">
    <name type="scientific">Riccia sorocarpa</name>
    <dbReference type="NCBI Taxonomy" id="122646"/>
    <lineage>
        <taxon>Eukaryota</taxon>
        <taxon>Viridiplantae</taxon>
        <taxon>Streptophyta</taxon>
        <taxon>Embryophyta</taxon>
        <taxon>Marchantiophyta</taxon>
        <taxon>Marchantiopsida</taxon>
        <taxon>Marchantiidae</taxon>
        <taxon>Marchantiales</taxon>
        <taxon>Ricciaceae</taxon>
        <taxon>Riccia</taxon>
    </lineage>
</organism>
<evidence type="ECO:0000313" key="2">
    <source>
        <dbReference type="EMBL" id="KAL3698155.1"/>
    </source>
</evidence>
<gene>
    <name evidence="2" type="ORF">R1sor_012231</name>
</gene>
<feature type="region of interest" description="Disordered" evidence="1">
    <location>
        <begin position="188"/>
        <end position="238"/>
    </location>
</feature>
<comment type="caution">
    <text evidence="2">The sequence shown here is derived from an EMBL/GenBank/DDBJ whole genome shotgun (WGS) entry which is preliminary data.</text>
</comment>